<name>A0A2H1WEL8_SPOFR</name>
<dbReference type="AlphaFoldDB" id="A0A2H1WEL8"/>
<reference evidence="2" key="1">
    <citation type="submission" date="2016-07" db="EMBL/GenBank/DDBJ databases">
        <authorList>
            <person name="Bretaudeau A."/>
        </authorList>
    </citation>
    <scope>NUCLEOTIDE SEQUENCE</scope>
    <source>
        <strain evidence="2">Rice</strain>
        <tissue evidence="2">Whole body</tissue>
    </source>
</reference>
<protein>
    <submittedName>
        <fullName evidence="2">SFRICE_031875</fullName>
    </submittedName>
</protein>
<gene>
    <name evidence="2" type="ORF">SFRICE_031875</name>
</gene>
<evidence type="ECO:0000256" key="1">
    <source>
        <dbReference type="SAM" id="MobiDB-lite"/>
    </source>
</evidence>
<sequence>MPRRRKSNLSRRTRAATKRRNVKKELSDEELAKTREKNRLSTARYRASRTQEEKEKAREKAKLAMRRRRAGRKDQQRLRSFNSDASSDILIPIDVCDNDILQRIETGSKAQLTVPTSKRIMDQEMTENDLRQAFEELKCKNLANNHTKYFITSERATYLIYINKF</sequence>
<feature type="compositionally biased region" description="Basic and acidic residues" evidence="1">
    <location>
        <begin position="23"/>
        <end position="39"/>
    </location>
</feature>
<proteinExistence type="predicted"/>
<accession>A0A2H1WEL8</accession>
<feature type="compositionally biased region" description="Basic residues" evidence="1">
    <location>
        <begin position="1"/>
        <end position="22"/>
    </location>
</feature>
<organism evidence="2">
    <name type="scientific">Spodoptera frugiperda</name>
    <name type="common">Fall armyworm</name>
    <dbReference type="NCBI Taxonomy" id="7108"/>
    <lineage>
        <taxon>Eukaryota</taxon>
        <taxon>Metazoa</taxon>
        <taxon>Ecdysozoa</taxon>
        <taxon>Arthropoda</taxon>
        <taxon>Hexapoda</taxon>
        <taxon>Insecta</taxon>
        <taxon>Pterygota</taxon>
        <taxon>Neoptera</taxon>
        <taxon>Endopterygota</taxon>
        <taxon>Lepidoptera</taxon>
        <taxon>Glossata</taxon>
        <taxon>Ditrysia</taxon>
        <taxon>Noctuoidea</taxon>
        <taxon>Noctuidae</taxon>
        <taxon>Amphipyrinae</taxon>
        <taxon>Spodoptera</taxon>
    </lineage>
</organism>
<evidence type="ECO:0000313" key="2">
    <source>
        <dbReference type="EMBL" id="SOQ51302.1"/>
    </source>
</evidence>
<feature type="region of interest" description="Disordered" evidence="1">
    <location>
        <begin position="1"/>
        <end position="56"/>
    </location>
</feature>
<dbReference type="EMBL" id="ODYU01008035">
    <property type="protein sequence ID" value="SOQ51302.1"/>
    <property type="molecule type" value="Genomic_DNA"/>
</dbReference>